<protein>
    <submittedName>
        <fullName evidence="2">Ribonuclease P protein subunit p29</fullName>
    </submittedName>
</protein>
<dbReference type="WBParaSite" id="JU765_v2.g19724.t1">
    <property type="protein sequence ID" value="JU765_v2.g19724.t1"/>
    <property type="gene ID" value="JU765_v2.g19724"/>
</dbReference>
<sequence length="173" mass="19838">MNKAEADQPSAPKRFFWFDTRIKKLKSGPKSTAPENIIKRAGGLKKEEFKYEKLLPLYELWCGYFKEILASAPHPDERLLKTDFHGCILFVVDSPNPSQIGVYGICLHESKSTFQLLSVKDKVLIIQKEHTTFQFIFDGRVFTLFGSALCQRSFARGRKFKGKLTLPFFLPNS</sequence>
<evidence type="ECO:0000313" key="1">
    <source>
        <dbReference type="Proteomes" id="UP000887576"/>
    </source>
</evidence>
<evidence type="ECO:0000313" key="2">
    <source>
        <dbReference type="WBParaSite" id="JU765_v2.g19724.t1"/>
    </source>
</evidence>
<proteinExistence type="predicted"/>
<accession>A0AC34QUT7</accession>
<dbReference type="Proteomes" id="UP000887576">
    <property type="component" value="Unplaced"/>
</dbReference>
<name>A0AC34QUT7_9BILA</name>
<reference evidence="2" key="1">
    <citation type="submission" date="2022-11" db="UniProtKB">
        <authorList>
            <consortium name="WormBaseParasite"/>
        </authorList>
    </citation>
    <scope>IDENTIFICATION</scope>
</reference>
<organism evidence="1 2">
    <name type="scientific">Panagrolaimus sp. JU765</name>
    <dbReference type="NCBI Taxonomy" id="591449"/>
    <lineage>
        <taxon>Eukaryota</taxon>
        <taxon>Metazoa</taxon>
        <taxon>Ecdysozoa</taxon>
        <taxon>Nematoda</taxon>
        <taxon>Chromadorea</taxon>
        <taxon>Rhabditida</taxon>
        <taxon>Tylenchina</taxon>
        <taxon>Panagrolaimomorpha</taxon>
        <taxon>Panagrolaimoidea</taxon>
        <taxon>Panagrolaimidae</taxon>
        <taxon>Panagrolaimus</taxon>
    </lineage>
</organism>